<keyword evidence="2 8" id="KW-0699">rRNA-binding</keyword>
<dbReference type="Gene3D" id="3.30.1490.10">
    <property type="match status" value="1"/>
</dbReference>
<evidence type="ECO:0000256" key="4">
    <source>
        <dbReference type="ARBA" id="ARBA00022980"/>
    </source>
</evidence>
<dbReference type="GO" id="GO:1990904">
    <property type="term" value="C:ribonucleoprotein complex"/>
    <property type="evidence" value="ECO:0007669"/>
    <property type="project" value="UniProtKB-KW"/>
</dbReference>
<dbReference type="FunFam" id="3.30.1370.30:FF:000002">
    <property type="entry name" value="30S ribosomal protein S8"/>
    <property type="match status" value="1"/>
</dbReference>
<dbReference type="InterPro" id="IPR035987">
    <property type="entry name" value="Ribosomal_uS8_sf"/>
</dbReference>
<evidence type="ECO:0000313" key="10">
    <source>
        <dbReference type="EMBL" id="RFM22970.1"/>
    </source>
</evidence>
<evidence type="ECO:0000256" key="1">
    <source>
        <dbReference type="ARBA" id="ARBA00006471"/>
    </source>
</evidence>
<dbReference type="SUPFAM" id="SSF56047">
    <property type="entry name" value="Ribosomal protein S8"/>
    <property type="match status" value="1"/>
</dbReference>
<sequence>MPVTDPIADYLTRIRNAAKAKHKTVDVPSSKLKVSISQLLKEKGYIKDFTVIETGKFPVLRLHLKYDAYGRHAIKSLERVSTPGRRIYEGKNIKRYLNGLGLYVLSTSKGLMTDKEARAAGVGGEVLFRIS</sequence>
<comment type="caution">
    <text evidence="10">The sequence shown here is derived from an EMBL/GenBank/DDBJ whole genome shotgun (WGS) entry which is preliminary data.</text>
</comment>
<keyword evidence="3 8" id="KW-0694">RNA-binding</keyword>
<dbReference type="Pfam" id="PF00410">
    <property type="entry name" value="Ribosomal_S8"/>
    <property type="match status" value="1"/>
</dbReference>
<dbReference type="Proteomes" id="UP000266389">
    <property type="component" value="Unassembled WGS sequence"/>
</dbReference>
<evidence type="ECO:0000313" key="11">
    <source>
        <dbReference type="Proteomes" id="UP000266389"/>
    </source>
</evidence>
<dbReference type="GO" id="GO:0005737">
    <property type="term" value="C:cytoplasm"/>
    <property type="evidence" value="ECO:0007669"/>
    <property type="project" value="UniProtKB-ARBA"/>
</dbReference>
<dbReference type="InterPro" id="IPR000630">
    <property type="entry name" value="Ribosomal_uS8"/>
</dbReference>
<reference evidence="10 11" key="1">
    <citation type="journal article" date="2011" name="ISME J.">
        <title>Community ecology of hot spring cyanobacterial mats: predominant populations and their functional potential.</title>
        <authorList>
            <person name="Klatt C.G."/>
            <person name="Wood J.M."/>
            <person name="Rusch D.B."/>
            <person name="Bateson M.M."/>
            <person name="Hamamura N."/>
            <person name="Heidelberg J.F."/>
            <person name="Grossman A.R."/>
            <person name="Bhaya D."/>
            <person name="Cohan F.M."/>
            <person name="Kuhl M."/>
            <person name="Bryant D.A."/>
            <person name="Ward D.M."/>
        </authorList>
    </citation>
    <scope>NUCLEOTIDE SEQUENCE [LARGE SCALE GENOMIC DNA]</scope>
    <source>
        <strain evidence="10">OS</strain>
    </source>
</reference>
<evidence type="ECO:0000256" key="6">
    <source>
        <dbReference type="ARBA" id="ARBA00035258"/>
    </source>
</evidence>
<comment type="subunit">
    <text evidence="7 8">Part of the 30S ribosomal subunit. Contacts proteins S5 and S12.</text>
</comment>
<keyword evidence="5 8" id="KW-0687">Ribonucleoprotein</keyword>
<dbReference type="NCBIfam" id="NF001109">
    <property type="entry name" value="PRK00136.1"/>
    <property type="match status" value="1"/>
</dbReference>
<dbReference type="HAMAP" id="MF_01302_B">
    <property type="entry name" value="Ribosomal_uS8_B"/>
    <property type="match status" value="1"/>
</dbReference>
<evidence type="ECO:0000256" key="2">
    <source>
        <dbReference type="ARBA" id="ARBA00022730"/>
    </source>
</evidence>
<proteinExistence type="inferred from homology"/>
<keyword evidence="4 8" id="KW-0689">Ribosomal protein</keyword>
<dbReference type="GO" id="GO:0019843">
    <property type="term" value="F:rRNA binding"/>
    <property type="evidence" value="ECO:0007669"/>
    <property type="project" value="UniProtKB-UniRule"/>
</dbReference>
<comment type="similarity">
    <text evidence="1 8 9">Belongs to the universal ribosomal protein uS8 family.</text>
</comment>
<dbReference type="InterPro" id="IPR047863">
    <property type="entry name" value="Ribosomal_uS8_CS"/>
</dbReference>
<evidence type="ECO:0000256" key="8">
    <source>
        <dbReference type="HAMAP-Rule" id="MF_01302"/>
    </source>
</evidence>
<organism evidence="10 11">
    <name type="scientific">Candidatus Thermochlorobacter aerophilus</name>
    <dbReference type="NCBI Taxonomy" id="1868324"/>
    <lineage>
        <taxon>Bacteria</taxon>
        <taxon>Pseudomonadati</taxon>
        <taxon>Chlorobiota</taxon>
        <taxon>Chlorobiia</taxon>
        <taxon>Chlorobiales</taxon>
        <taxon>Candidatus Thermochlorobacteriaceae</taxon>
        <taxon>Candidatus Thermochlorobacter</taxon>
    </lineage>
</organism>
<dbReference type="EMBL" id="PHFL01000071">
    <property type="protein sequence ID" value="RFM22970.1"/>
    <property type="molecule type" value="Genomic_DNA"/>
</dbReference>
<dbReference type="GO" id="GO:0003735">
    <property type="term" value="F:structural constituent of ribosome"/>
    <property type="evidence" value="ECO:0007669"/>
    <property type="project" value="InterPro"/>
</dbReference>
<dbReference type="GO" id="GO:0006412">
    <property type="term" value="P:translation"/>
    <property type="evidence" value="ECO:0007669"/>
    <property type="project" value="UniProtKB-UniRule"/>
</dbReference>
<evidence type="ECO:0000256" key="9">
    <source>
        <dbReference type="RuleBase" id="RU003660"/>
    </source>
</evidence>
<accession>A0A395LWC9</accession>
<dbReference type="GO" id="GO:0005840">
    <property type="term" value="C:ribosome"/>
    <property type="evidence" value="ECO:0007669"/>
    <property type="project" value="UniProtKB-KW"/>
</dbReference>
<protein>
    <recommendedName>
        <fullName evidence="6 8">Small ribosomal subunit protein uS8</fullName>
    </recommendedName>
</protein>
<evidence type="ECO:0000256" key="7">
    <source>
        <dbReference type="ARBA" id="ARBA00046740"/>
    </source>
</evidence>
<name>A0A395LWC9_9BACT</name>
<dbReference type="AlphaFoldDB" id="A0A395LWC9"/>
<evidence type="ECO:0000256" key="5">
    <source>
        <dbReference type="ARBA" id="ARBA00023274"/>
    </source>
</evidence>
<evidence type="ECO:0000256" key="3">
    <source>
        <dbReference type="ARBA" id="ARBA00022884"/>
    </source>
</evidence>
<dbReference type="Gene3D" id="3.30.1370.30">
    <property type="match status" value="1"/>
</dbReference>
<dbReference type="PROSITE" id="PS00053">
    <property type="entry name" value="RIBOSOMAL_S8"/>
    <property type="match status" value="1"/>
</dbReference>
<comment type="function">
    <text evidence="8">One of the primary rRNA binding proteins, it binds directly to 16S rRNA central domain where it helps coordinate assembly of the platform of the 30S subunit.</text>
</comment>
<dbReference type="FunFam" id="3.30.1490.10:FF:000001">
    <property type="entry name" value="30S ribosomal protein S8"/>
    <property type="match status" value="1"/>
</dbReference>
<gene>
    <name evidence="8" type="primary">rpsH</name>
    <name evidence="10" type="ORF">D0433_13080</name>
</gene>
<dbReference type="PANTHER" id="PTHR11758">
    <property type="entry name" value="40S RIBOSOMAL PROTEIN S15A"/>
    <property type="match status" value="1"/>
</dbReference>